<sequence>TPTAPPETTTENWATTELPSDDEIVCHDYTADIVIVIDGSGSIEKEDFKKQLEFVGDIIGGLNARSRANIAVVAFSSEVYDYVYLDQFADKDALKHRTMNFSQQGLATYTGKALKFVVEDILSVRHGDRPFAQDIVLVITDGMSTDPVDMRKHAELLKKKATKVFAVAVGDFNATELENIASKPEYIFHVENFDALNTIYEDLKKWSCADNTAGCIQGAICSRYEHDEIRLRLMFGTNCTSFCHCATLATHENATVTYYWERQNCPLGTQFDESIKNCNHPENVMCNDGWMSGEGEPPTNTITPTPAWTTDPTTDWTDTTGEVTFPTDTPPAEEETIVCHDYSADIVVVIDGSGSIVKEDFRAQLQFVSDMVMDLNASARARVAVVAFSDEVYEYVYLQQYLNKTALAKRVLQFTQQGLATYTGQALKFVVEEVLNAANGDRPNAQDVVLVVTDGKSTDPEDLLIYADQLKQKASKVFAVGVGSYELSELKEIASDPAYVYEVDSFDALDSISDNLRRQSCADKSAGCRERAICSQYEHDEIRLRLMHGTNCTSFCHCATLATHDDATVTYYWERQNCSPGTQFDSSKGVCNHVGDFVCEDGWMSGEGKPPTNTTTLTPAWTTDPTTDWTDTTGEVTLPTDMPPAEEETIVCHDYSADIVVVIDGSGSIVKEDFRAQLQFVSDMVMDLNASARARVAVVAFSDEVYEYVYLQQYLNKTALAKRVLQFTQQGLATYTGEALKFVVEEVLNAVNGDRPNAKDVVLVVTDGKSTDPGDLLIYAEQLKQKASKVFAVGVGSYELSELKEIASDPAYVYEVDSFDALDSISDNLRRESCADKSAGCRERAICSQYEHDEIRLRLMHGTNCTSFCHCATLATHDDATVTYYWERQNCSPGTQFDSSKGVCNHVGDFVCEDGWLTTPAQSTQPTPTTPIDSGFTDTTTIQADVDEVTDPTTGCPIRTCSGVEYYALPGCKGFCQCNDATKKWVQHLCNVPHELFNEDVKNCDHQYNVNPTTCTAKTT</sequence>
<dbReference type="PANTHER" id="PTHR24020">
    <property type="entry name" value="COLLAGEN ALPHA"/>
    <property type="match status" value="1"/>
</dbReference>
<evidence type="ECO:0000259" key="3">
    <source>
        <dbReference type="PROSITE" id="PS50940"/>
    </source>
</evidence>
<dbReference type="GO" id="GO:0005576">
    <property type="term" value="C:extracellular region"/>
    <property type="evidence" value="ECO:0007669"/>
    <property type="project" value="InterPro"/>
</dbReference>
<dbReference type="Gene3D" id="3.40.50.410">
    <property type="entry name" value="von Willebrand factor, type A domain"/>
    <property type="match status" value="3"/>
</dbReference>
<dbReference type="SUPFAM" id="SSF53300">
    <property type="entry name" value="vWA-like"/>
    <property type="match status" value="3"/>
</dbReference>
<reference evidence="4" key="1">
    <citation type="journal article" date="2019" name="bioRxiv">
        <title>The Genome of the Zebra Mussel, Dreissena polymorpha: A Resource for Invasive Species Research.</title>
        <authorList>
            <person name="McCartney M.A."/>
            <person name="Auch B."/>
            <person name="Kono T."/>
            <person name="Mallez S."/>
            <person name="Zhang Y."/>
            <person name="Obille A."/>
            <person name="Becker A."/>
            <person name="Abrahante J.E."/>
            <person name="Garbe J."/>
            <person name="Badalamenti J.P."/>
            <person name="Herman A."/>
            <person name="Mangelson H."/>
            <person name="Liachko I."/>
            <person name="Sullivan S."/>
            <person name="Sone E.D."/>
            <person name="Koren S."/>
            <person name="Silverstein K.A.T."/>
            <person name="Beckman K.B."/>
            <person name="Gohl D.M."/>
        </authorList>
    </citation>
    <scope>NUCLEOTIDE SEQUENCE</scope>
    <source>
        <strain evidence="4">Duluth1</strain>
        <tissue evidence="4">Whole animal</tissue>
    </source>
</reference>
<dbReference type="PROSITE" id="PS50940">
    <property type="entry name" value="CHIT_BIND_II"/>
    <property type="match status" value="1"/>
</dbReference>
<reference evidence="4" key="2">
    <citation type="submission" date="2020-11" db="EMBL/GenBank/DDBJ databases">
        <authorList>
            <person name="McCartney M.A."/>
            <person name="Auch B."/>
            <person name="Kono T."/>
            <person name="Mallez S."/>
            <person name="Becker A."/>
            <person name="Gohl D.M."/>
            <person name="Silverstein K.A.T."/>
            <person name="Koren S."/>
            <person name="Bechman K.B."/>
            <person name="Herman A."/>
            <person name="Abrahante J.E."/>
            <person name="Garbe J."/>
        </authorList>
    </citation>
    <scope>NUCLEOTIDE SEQUENCE</scope>
    <source>
        <strain evidence="4">Duluth1</strain>
        <tissue evidence="4">Whole animal</tissue>
    </source>
</reference>
<gene>
    <name evidence="4" type="ORF">DPMN_065524</name>
</gene>
<dbReference type="PANTHER" id="PTHR24020:SF84">
    <property type="entry name" value="VWFA DOMAIN-CONTAINING PROTEIN"/>
    <property type="match status" value="1"/>
</dbReference>
<feature type="compositionally biased region" description="Low complexity" evidence="1">
    <location>
        <begin position="610"/>
        <end position="630"/>
    </location>
</feature>
<dbReference type="Pfam" id="PF00092">
    <property type="entry name" value="VWA"/>
    <property type="match status" value="3"/>
</dbReference>
<feature type="domain" description="VWFA" evidence="2">
    <location>
        <begin position="32"/>
        <end position="203"/>
    </location>
</feature>
<dbReference type="CDD" id="cd01450">
    <property type="entry name" value="vWFA_subfamily_ECM"/>
    <property type="match status" value="2"/>
</dbReference>
<accession>A0A9D4BS51</accession>
<dbReference type="PRINTS" id="PR00453">
    <property type="entry name" value="VWFADOMAIN"/>
</dbReference>
<dbReference type="Proteomes" id="UP000828390">
    <property type="component" value="Unassembled WGS sequence"/>
</dbReference>
<protein>
    <submittedName>
        <fullName evidence="4">Uncharacterized protein</fullName>
    </submittedName>
</protein>
<dbReference type="Gene3D" id="2.170.140.10">
    <property type="entry name" value="Chitin binding domain"/>
    <property type="match status" value="1"/>
</dbReference>
<feature type="domain" description="Chitin-binding type-2" evidence="3">
    <location>
        <begin position="218"/>
        <end position="288"/>
    </location>
</feature>
<dbReference type="SUPFAM" id="SSF57625">
    <property type="entry name" value="Invertebrate chitin-binding proteins"/>
    <property type="match status" value="2"/>
</dbReference>
<dbReference type="PROSITE" id="PS50234">
    <property type="entry name" value="VWFA"/>
    <property type="match status" value="3"/>
</dbReference>
<comment type="caution">
    <text evidence="4">The sequence shown here is derived from an EMBL/GenBank/DDBJ whole genome shotgun (WGS) entry which is preliminary data.</text>
</comment>
<feature type="domain" description="VWFA" evidence="2">
    <location>
        <begin position="658"/>
        <end position="829"/>
    </location>
</feature>
<feature type="region of interest" description="Disordered" evidence="1">
    <location>
        <begin position="608"/>
        <end position="630"/>
    </location>
</feature>
<dbReference type="GO" id="GO:0008061">
    <property type="term" value="F:chitin binding"/>
    <property type="evidence" value="ECO:0007669"/>
    <property type="project" value="InterPro"/>
</dbReference>
<evidence type="ECO:0000259" key="2">
    <source>
        <dbReference type="PROSITE" id="PS50234"/>
    </source>
</evidence>
<feature type="non-terminal residue" evidence="4">
    <location>
        <position position="1020"/>
    </location>
</feature>
<dbReference type="AlphaFoldDB" id="A0A9D4BS51"/>
<evidence type="ECO:0000313" key="5">
    <source>
        <dbReference type="Proteomes" id="UP000828390"/>
    </source>
</evidence>
<dbReference type="InterPro" id="IPR036465">
    <property type="entry name" value="vWFA_dom_sf"/>
</dbReference>
<dbReference type="InterPro" id="IPR002035">
    <property type="entry name" value="VWF_A"/>
</dbReference>
<dbReference type="SMART" id="SM00327">
    <property type="entry name" value="VWA"/>
    <property type="match status" value="3"/>
</dbReference>
<dbReference type="SMART" id="SM00494">
    <property type="entry name" value="ChtBD2"/>
    <property type="match status" value="4"/>
</dbReference>
<dbReference type="InterPro" id="IPR036508">
    <property type="entry name" value="Chitin-bd_dom_sf"/>
</dbReference>
<dbReference type="InterPro" id="IPR002557">
    <property type="entry name" value="Chitin-bd_dom"/>
</dbReference>
<name>A0A9D4BS51_DREPO</name>
<dbReference type="EMBL" id="JAIWYP010000014">
    <property type="protein sequence ID" value="KAH3706144.1"/>
    <property type="molecule type" value="Genomic_DNA"/>
</dbReference>
<keyword evidence="5" id="KW-1185">Reference proteome</keyword>
<proteinExistence type="predicted"/>
<organism evidence="4 5">
    <name type="scientific">Dreissena polymorpha</name>
    <name type="common">Zebra mussel</name>
    <name type="synonym">Mytilus polymorpha</name>
    <dbReference type="NCBI Taxonomy" id="45954"/>
    <lineage>
        <taxon>Eukaryota</taxon>
        <taxon>Metazoa</taxon>
        <taxon>Spiralia</taxon>
        <taxon>Lophotrochozoa</taxon>
        <taxon>Mollusca</taxon>
        <taxon>Bivalvia</taxon>
        <taxon>Autobranchia</taxon>
        <taxon>Heteroconchia</taxon>
        <taxon>Euheterodonta</taxon>
        <taxon>Imparidentia</taxon>
        <taxon>Neoheterodontei</taxon>
        <taxon>Myida</taxon>
        <taxon>Dreissenoidea</taxon>
        <taxon>Dreissenidae</taxon>
        <taxon>Dreissena</taxon>
    </lineage>
</organism>
<dbReference type="InterPro" id="IPR050525">
    <property type="entry name" value="ECM_Assembly_Org"/>
</dbReference>
<evidence type="ECO:0000313" key="4">
    <source>
        <dbReference type="EMBL" id="KAH3706144.1"/>
    </source>
</evidence>
<evidence type="ECO:0000256" key="1">
    <source>
        <dbReference type="SAM" id="MobiDB-lite"/>
    </source>
</evidence>
<feature type="domain" description="VWFA" evidence="2">
    <location>
        <begin position="345"/>
        <end position="516"/>
    </location>
</feature>